<feature type="signal peptide" evidence="1">
    <location>
        <begin position="1"/>
        <end position="20"/>
    </location>
</feature>
<proteinExistence type="predicted"/>
<feature type="chain" id="PRO_5042135319" evidence="1">
    <location>
        <begin position="21"/>
        <end position="118"/>
    </location>
</feature>
<dbReference type="Proteomes" id="UP001221757">
    <property type="component" value="Unassembled WGS sequence"/>
</dbReference>
<sequence length="118" mass="13608">MPHHSLDALVRYLLVWHTSALIAAPPVFKNELKQQDTAKWMPLLSMRQLRDWVQTPGRTDSERVARPIRLFAPFHDGLGAGLSLFFGVSWLSTQLAEWRYDGDSHSWSLCRTCSVSRW</sequence>
<name>A0AAD7GBY3_MYCRO</name>
<dbReference type="EMBL" id="JARKIE010000089">
    <property type="protein sequence ID" value="KAJ7687227.1"/>
    <property type="molecule type" value="Genomic_DNA"/>
</dbReference>
<keyword evidence="3" id="KW-1185">Reference proteome</keyword>
<evidence type="ECO:0000313" key="2">
    <source>
        <dbReference type="EMBL" id="KAJ7687227.1"/>
    </source>
</evidence>
<organism evidence="2 3">
    <name type="scientific">Mycena rosella</name>
    <name type="common">Pink bonnet</name>
    <name type="synonym">Agaricus rosellus</name>
    <dbReference type="NCBI Taxonomy" id="1033263"/>
    <lineage>
        <taxon>Eukaryota</taxon>
        <taxon>Fungi</taxon>
        <taxon>Dikarya</taxon>
        <taxon>Basidiomycota</taxon>
        <taxon>Agaricomycotina</taxon>
        <taxon>Agaricomycetes</taxon>
        <taxon>Agaricomycetidae</taxon>
        <taxon>Agaricales</taxon>
        <taxon>Marasmiineae</taxon>
        <taxon>Mycenaceae</taxon>
        <taxon>Mycena</taxon>
    </lineage>
</organism>
<comment type="caution">
    <text evidence="2">The sequence shown here is derived from an EMBL/GenBank/DDBJ whole genome shotgun (WGS) entry which is preliminary data.</text>
</comment>
<dbReference type="AlphaFoldDB" id="A0AAD7GBY3"/>
<gene>
    <name evidence="2" type="ORF">B0H17DRAFT_1136362</name>
</gene>
<evidence type="ECO:0000256" key="1">
    <source>
        <dbReference type="SAM" id="SignalP"/>
    </source>
</evidence>
<evidence type="ECO:0000313" key="3">
    <source>
        <dbReference type="Proteomes" id="UP001221757"/>
    </source>
</evidence>
<protein>
    <submittedName>
        <fullName evidence="2">Uncharacterized protein</fullName>
    </submittedName>
</protein>
<accession>A0AAD7GBY3</accession>
<reference evidence="2" key="1">
    <citation type="submission" date="2023-03" db="EMBL/GenBank/DDBJ databases">
        <title>Massive genome expansion in bonnet fungi (Mycena s.s.) driven by repeated elements and novel gene families across ecological guilds.</title>
        <authorList>
            <consortium name="Lawrence Berkeley National Laboratory"/>
            <person name="Harder C.B."/>
            <person name="Miyauchi S."/>
            <person name="Viragh M."/>
            <person name="Kuo A."/>
            <person name="Thoen E."/>
            <person name="Andreopoulos B."/>
            <person name="Lu D."/>
            <person name="Skrede I."/>
            <person name="Drula E."/>
            <person name="Henrissat B."/>
            <person name="Morin E."/>
            <person name="Kohler A."/>
            <person name="Barry K."/>
            <person name="LaButti K."/>
            <person name="Morin E."/>
            <person name="Salamov A."/>
            <person name="Lipzen A."/>
            <person name="Mereny Z."/>
            <person name="Hegedus B."/>
            <person name="Baldrian P."/>
            <person name="Stursova M."/>
            <person name="Weitz H."/>
            <person name="Taylor A."/>
            <person name="Grigoriev I.V."/>
            <person name="Nagy L.G."/>
            <person name="Martin F."/>
            <person name="Kauserud H."/>
        </authorList>
    </citation>
    <scope>NUCLEOTIDE SEQUENCE</scope>
    <source>
        <strain evidence="2">CBHHK067</strain>
    </source>
</reference>
<keyword evidence="1" id="KW-0732">Signal</keyword>